<organism evidence="1 2">
    <name type="scientific">Rhododendron molle</name>
    <name type="common">Chinese azalea</name>
    <name type="synonym">Azalea mollis</name>
    <dbReference type="NCBI Taxonomy" id="49168"/>
    <lineage>
        <taxon>Eukaryota</taxon>
        <taxon>Viridiplantae</taxon>
        <taxon>Streptophyta</taxon>
        <taxon>Embryophyta</taxon>
        <taxon>Tracheophyta</taxon>
        <taxon>Spermatophyta</taxon>
        <taxon>Magnoliopsida</taxon>
        <taxon>eudicotyledons</taxon>
        <taxon>Gunneridae</taxon>
        <taxon>Pentapetalae</taxon>
        <taxon>asterids</taxon>
        <taxon>Ericales</taxon>
        <taxon>Ericaceae</taxon>
        <taxon>Ericoideae</taxon>
        <taxon>Rhodoreae</taxon>
        <taxon>Rhododendron</taxon>
    </lineage>
</organism>
<accession>A0ACC0LGB8</accession>
<name>A0ACC0LGB8_RHOML</name>
<comment type="caution">
    <text evidence="1">The sequence shown here is derived from an EMBL/GenBank/DDBJ whole genome shotgun (WGS) entry which is preliminary data.</text>
</comment>
<proteinExistence type="predicted"/>
<sequence>MEPITSVMNALMDAYFKNAEKGLAFKIFTVMQERDVVSWNNVFKVLLKIDVREVACLFHSFMLTSLKPNHLTFLNLG</sequence>
<gene>
    <name evidence="1" type="ORF">RHMOL_Rhmol12G0100400</name>
</gene>
<keyword evidence="2" id="KW-1185">Reference proteome</keyword>
<evidence type="ECO:0000313" key="1">
    <source>
        <dbReference type="EMBL" id="KAI8527770.1"/>
    </source>
</evidence>
<dbReference type="EMBL" id="CM046399">
    <property type="protein sequence ID" value="KAI8527770.1"/>
    <property type="molecule type" value="Genomic_DNA"/>
</dbReference>
<dbReference type="Proteomes" id="UP001062846">
    <property type="component" value="Chromosome 12"/>
</dbReference>
<protein>
    <submittedName>
        <fullName evidence="1">Uncharacterized protein</fullName>
    </submittedName>
</protein>
<reference evidence="1" key="1">
    <citation type="submission" date="2022-02" db="EMBL/GenBank/DDBJ databases">
        <title>Plant Genome Project.</title>
        <authorList>
            <person name="Zhang R.-G."/>
        </authorList>
    </citation>
    <scope>NUCLEOTIDE SEQUENCE</scope>
    <source>
        <strain evidence="1">AT1</strain>
    </source>
</reference>
<evidence type="ECO:0000313" key="2">
    <source>
        <dbReference type="Proteomes" id="UP001062846"/>
    </source>
</evidence>